<evidence type="ECO:0000313" key="1">
    <source>
        <dbReference type="EMBL" id="DAE04525.1"/>
    </source>
</evidence>
<accession>A0A8S5PD31</accession>
<organism evidence="1">
    <name type="scientific">Siphoviridae sp. ct0UO21</name>
    <dbReference type="NCBI Taxonomy" id="2825293"/>
    <lineage>
        <taxon>Viruses</taxon>
        <taxon>Duplodnaviria</taxon>
        <taxon>Heunggongvirae</taxon>
        <taxon>Uroviricota</taxon>
        <taxon>Caudoviricetes</taxon>
    </lineage>
</organism>
<dbReference type="Pfam" id="PF09393">
    <property type="entry name" value="DUF2001"/>
    <property type="match status" value="1"/>
</dbReference>
<sequence>MTKAKFDAKRVMNGTWGELWIDGILAAEVYKVQAKESYSRENVPICGSLTDGKKLTKIERTGSIGMHHVNTRMAGLIANRIRAGEDPAYTLISKIDDPDALGAERIAFTGVRFDDLTLADWEAGVLGKIESPFSFEDYEILDSVR</sequence>
<reference evidence="1" key="1">
    <citation type="journal article" date="2021" name="Proc. Natl. Acad. Sci. U.S.A.">
        <title>A Catalog of Tens of Thousands of Viruses from Human Metagenomes Reveals Hidden Associations with Chronic Diseases.</title>
        <authorList>
            <person name="Tisza M.J."/>
            <person name="Buck C.B."/>
        </authorList>
    </citation>
    <scope>NUCLEOTIDE SEQUENCE</scope>
    <source>
        <strain evidence="1">Ct0UO21</strain>
    </source>
</reference>
<protein>
    <submittedName>
        <fullName evidence="1">Tail tube protein</fullName>
    </submittedName>
</protein>
<dbReference type="InterPro" id="IPR038628">
    <property type="entry name" value="XkdM-like_sf"/>
</dbReference>
<dbReference type="Gene3D" id="2.30.110.40">
    <property type="entry name" value="Phage tail tube protein"/>
    <property type="match status" value="1"/>
</dbReference>
<dbReference type="SUPFAM" id="SSF69279">
    <property type="entry name" value="Phage tail proteins"/>
    <property type="match status" value="1"/>
</dbReference>
<proteinExistence type="predicted"/>
<dbReference type="InterPro" id="IPR018989">
    <property type="entry name" value="DUF2001"/>
</dbReference>
<dbReference type="EMBL" id="BK015390">
    <property type="protein sequence ID" value="DAE04525.1"/>
    <property type="molecule type" value="Genomic_DNA"/>
</dbReference>
<name>A0A8S5PD31_9CAUD</name>